<evidence type="ECO:0000256" key="3">
    <source>
        <dbReference type="ARBA" id="ARBA00023239"/>
    </source>
</evidence>
<dbReference type="STRING" id="1173027.Mic7113_5486"/>
<keyword evidence="6" id="KW-1185">Reference proteome</keyword>
<dbReference type="AlphaFoldDB" id="K9WLT1"/>
<comment type="similarity">
    <text evidence="2 4">Belongs to the pterin-4-alpha-carbinolamine dehydratase family.</text>
</comment>
<dbReference type="OrthoDB" id="9794987at2"/>
<dbReference type="CDD" id="cd00488">
    <property type="entry name" value="PCD_DCoH"/>
    <property type="match status" value="1"/>
</dbReference>
<dbReference type="HOGENOM" id="CLU_081974_4_0_3"/>
<dbReference type="NCBIfam" id="NF002017">
    <property type="entry name" value="PRK00823.1-2"/>
    <property type="match status" value="1"/>
</dbReference>
<dbReference type="EC" id="4.2.1.96" evidence="4"/>
<dbReference type="EMBL" id="CP003630">
    <property type="protein sequence ID" value="AFZ21123.1"/>
    <property type="molecule type" value="Genomic_DNA"/>
</dbReference>
<dbReference type="PATRIC" id="fig|1173027.3.peg.6075"/>
<keyword evidence="3 4" id="KW-0456">Lyase</keyword>
<comment type="catalytic activity">
    <reaction evidence="1 4">
        <text>(4aS,6R)-4a-hydroxy-L-erythro-5,6,7,8-tetrahydrobiopterin = (6R)-L-erythro-6,7-dihydrobiopterin + H2O</text>
        <dbReference type="Rhea" id="RHEA:11920"/>
        <dbReference type="ChEBI" id="CHEBI:15377"/>
        <dbReference type="ChEBI" id="CHEBI:15642"/>
        <dbReference type="ChEBI" id="CHEBI:43120"/>
        <dbReference type="EC" id="4.2.1.96"/>
    </reaction>
</comment>
<dbReference type="Gene3D" id="3.30.1360.20">
    <property type="entry name" value="Transcriptional coactivator/pterin dehydratase"/>
    <property type="match status" value="1"/>
</dbReference>
<evidence type="ECO:0000256" key="2">
    <source>
        <dbReference type="ARBA" id="ARBA00006472"/>
    </source>
</evidence>
<name>K9WLT1_9CYAN</name>
<dbReference type="GO" id="GO:0008124">
    <property type="term" value="F:4-alpha-hydroxytetrahydrobiopterin dehydratase activity"/>
    <property type="evidence" value="ECO:0007669"/>
    <property type="project" value="UniProtKB-UniRule"/>
</dbReference>
<dbReference type="RefSeq" id="WP_015185256.1">
    <property type="nucleotide sequence ID" value="NC_019738.1"/>
</dbReference>
<evidence type="ECO:0000313" key="5">
    <source>
        <dbReference type="EMBL" id="AFZ21123.1"/>
    </source>
</evidence>
<reference evidence="5 6" key="1">
    <citation type="submission" date="2012-06" db="EMBL/GenBank/DDBJ databases">
        <title>Finished chromosome of genome of Microcoleus sp. PCC 7113.</title>
        <authorList>
            <consortium name="US DOE Joint Genome Institute"/>
            <person name="Gugger M."/>
            <person name="Coursin T."/>
            <person name="Rippka R."/>
            <person name="Tandeau De Marsac N."/>
            <person name="Huntemann M."/>
            <person name="Wei C.-L."/>
            <person name="Han J."/>
            <person name="Detter J.C."/>
            <person name="Han C."/>
            <person name="Tapia R."/>
            <person name="Chen A."/>
            <person name="Kyrpides N."/>
            <person name="Mavromatis K."/>
            <person name="Markowitz V."/>
            <person name="Szeto E."/>
            <person name="Ivanova N."/>
            <person name="Pagani I."/>
            <person name="Pati A."/>
            <person name="Goodwin L."/>
            <person name="Nordberg H.P."/>
            <person name="Cantor M.N."/>
            <person name="Hua S.X."/>
            <person name="Woyke T."/>
            <person name="Kerfeld C.A."/>
        </authorList>
    </citation>
    <scope>NUCLEOTIDE SEQUENCE [LARGE SCALE GENOMIC DNA]</scope>
    <source>
        <strain evidence="5 6">PCC 7113</strain>
    </source>
</reference>
<sequence length="92" mass="10250">MASLLTDTEIQERAKPLEGWIVEGKTLRLTRKFKDFVEAIAFVNQLVEPAEAAGHHPDLEISYNQITITLTTHDAGGLTSKDFELAQVISRL</sequence>
<dbReference type="KEGG" id="mic:Mic7113_5486"/>
<dbReference type="HAMAP" id="MF_00434">
    <property type="entry name" value="Pterin_4_alpha"/>
    <property type="match status" value="1"/>
</dbReference>
<dbReference type="PANTHER" id="PTHR12599:SF0">
    <property type="entry name" value="PTERIN-4-ALPHA-CARBINOLAMINE DEHYDRATASE"/>
    <property type="match status" value="1"/>
</dbReference>
<organism evidence="5 6">
    <name type="scientific">Allocoleopsis franciscana PCC 7113</name>
    <dbReference type="NCBI Taxonomy" id="1173027"/>
    <lineage>
        <taxon>Bacteria</taxon>
        <taxon>Bacillati</taxon>
        <taxon>Cyanobacteriota</taxon>
        <taxon>Cyanophyceae</taxon>
        <taxon>Coleofasciculales</taxon>
        <taxon>Coleofasciculaceae</taxon>
        <taxon>Allocoleopsis</taxon>
        <taxon>Allocoleopsis franciscana</taxon>
    </lineage>
</organism>
<evidence type="ECO:0000256" key="1">
    <source>
        <dbReference type="ARBA" id="ARBA00001554"/>
    </source>
</evidence>
<dbReference type="Proteomes" id="UP000010471">
    <property type="component" value="Chromosome"/>
</dbReference>
<evidence type="ECO:0000256" key="4">
    <source>
        <dbReference type="HAMAP-Rule" id="MF_00434"/>
    </source>
</evidence>
<accession>K9WLT1</accession>
<gene>
    <name evidence="5" type="ORF">Mic7113_5486</name>
</gene>
<proteinExistence type="inferred from homology"/>
<evidence type="ECO:0000313" key="6">
    <source>
        <dbReference type="Proteomes" id="UP000010471"/>
    </source>
</evidence>
<dbReference type="PANTHER" id="PTHR12599">
    <property type="entry name" value="PTERIN-4-ALPHA-CARBINOLAMINE DEHYDRATASE"/>
    <property type="match status" value="1"/>
</dbReference>
<dbReference type="eggNOG" id="COG2154">
    <property type="taxonomic scope" value="Bacteria"/>
</dbReference>
<protein>
    <recommendedName>
        <fullName evidence="4">Putative pterin-4-alpha-carbinolamine dehydratase</fullName>
        <shortName evidence="4">PHS</shortName>
        <ecNumber evidence="4">4.2.1.96</ecNumber>
    </recommendedName>
    <alternativeName>
        <fullName evidence="4">4-alpha-hydroxy-tetrahydropterin dehydratase</fullName>
    </alternativeName>
    <alternativeName>
        <fullName evidence="4">Pterin carbinolamine dehydratase</fullName>
        <shortName evidence="4">PCD</shortName>
    </alternativeName>
</protein>
<dbReference type="InterPro" id="IPR001533">
    <property type="entry name" value="Pterin_deHydtase"/>
</dbReference>
<dbReference type="InterPro" id="IPR036428">
    <property type="entry name" value="PCD_sf"/>
</dbReference>
<dbReference type="GO" id="GO:0006729">
    <property type="term" value="P:tetrahydrobiopterin biosynthetic process"/>
    <property type="evidence" value="ECO:0007669"/>
    <property type="project" value="InterPro"/>
</dbReference>
<dbReference type="Pfam" id="PF01329">
    <property type="entry name" value="Pterin_4a"/>
    <property type="match status" value="1"/>
</dbReference>
<dbReference type="SUPFAM" id="SSF55248">
    <property type="entry name" value="PCD-like"/>
    <property type="match status" value="1"/>
</dbReference>